<dbReference type="AlphaFoldDB" id="A0A840YY45"/>
<dbReference type="Pfam" id="PF03432">
    <property type="entry name" value="Relaxase"/>
    <property type="match status" value="1"/>
</dbReference>
<evidence type="ECO:0000313" key="3">
    <source>
        <dbReference type="EMBL" id="MBB5718525.1"/>
    </source>
</evidence>
<gene>
    <name evidence="3" type="ORF">FHR23_001448</name>
</gene>
<evidence type="ECO:0000259" key="2">
    <source>
        <dbReference type="Pfam" id="PF03432"/>
    </source>
</evidence>
<feature type="region of interest" description="Disordered" evidence="1">
    <location>
        <begin position="154"/>
        <end position="188"/>
    </location>
</feature>
<name>A0A840YY45_9SPHN</name>
<reference evidence="3 4" key="1">
    <citation type="submission" date="2020-08" db="EMBL/GenBank/DDBJ databases">
        <title>Genomic Encyclopedia of Type Strains, Phase IV (KMG-IV): sequencing the most valuable type-strain genomes for metagenomic binning, comparative biology and taxonomic classification.</title>
        <authorList>
            <person name="Goeker M."/>
        </authorList>
    </citation>
    <scope>NUCLEOTIDE SEQUENCE [LARGE SCALE GENOMIC DNA]</scope>
    <source>
        <strain evidence="3 4">DSM 27203</strain>
    </source>
</reference>
<dbReference type="Proteomes" id="UP000554342">
    <property type="component" value="Unassembled WGS sequence"/>
</dbReference>
<organism evidence="3 4">
    <name type="scientific">Stakelama sediminis</name>
    <dbReference type="NCBI Taxonomy" id="463200"/>
    <lineage>
        <taxon>Bacteria</taxon>
        <taxon>Pseudomonadati</taxon>
        <taxon>Pseudomonadota</taxon>
        <taxon>Alphaproteobacteria</taxon>
        <taxon>Sphingomonadales</taxon>
        <taxon>Sphingomonadaceae</taxon>
        <taxon>Stakelama</taxon>
    </lineage>
</organism>
<protein>
    <recommendedName>
        <fullName evidence="2">MobA/VirD2-like nuclease domain-containing protein</fullName>
    </recommendedName>
</protein>
<accession>A0A840YY45</accession>
<feature type="domain" description="MobA/VirD2-like nuclease" evidence="2">
    <location>
        <begin position="23"/>
        <end position="151"/>
    </location>
</feature>
<comment type="caution">
    <text evidence="3">The sequence shown here is derived from an EMBL/GenBank/DDBJ whole genome shotgun (WGS) entry which is preliminary data.</text>
</comment>
<dbReference type="InterPro" id="IPR005094">
    <property type="entry name" value="Endonuclease_MobA/VirD2"/>
</dbReference>
<dbReference type="EMBL" id="JACIJI010000002">
    <property type="protein sequence ID" value="MBB5718525.1"/>
    <property type="molecule type" value="Genomic_DNA"/>
</dbReference>
<feature type="compositionally biased region" description="Basic and acidic residues" evidence="1">
    <location>
        <begin position="446"/>
        <end position="457"/>
    </location>
</feature>
<feature type="region of interest" description="Disordered" evidence="1">
    <location>
        <begin position="296"/>
        <end position="336"/>
    </location>
</feature>
<feature type="region of interest" description="Disordered" evidence="1">
    <location>
        <begin position="430"/>
        <end position="457"/>
    </location>
</feature>
<evidence type="ECO:0000313" key="4">
    <source>
        <dbReference type="Proteomes" id="UP000554342"/>
    </source>
</evidence>
<feature type="compositionally biased region" description="Basic and acidic residues" evidence="1">
    <location>
        <begin position="304"/>
        <end position="322"/>
    </location>
</feature>
<evidence type="ECO:0000256" key="1">
    <source>
        <dbReference type="SAM" id="MobiDB-lite"/>
    </source>
</evidence>
<proteinExistence type="predicted"/>
<dbReference type="RefSeq" id="WP_184002375.1">
    <property type="nucleotide sequence ID" value="NZ_BAABIF010000013.1"/>
</dbReference>
<keyword evidence="4" id="KW-1185">Reference proteome</keyword>
<sequence>MIVKGKSRSNGVQLGAYLLSMEVNEEVRVLDISGMATDDLTQALIEMQEITDRGQRGVKGLYHAVISPQPGYALNEEQWLYAADVLAKQLKLHEQPRAIVLHEKADGQGGTRTHAHIVFQRTDKERLILVPDSWNYIAHERAARHLEQKFGHELVPGKHVEPKEQSRDKQTAPDHERHQEARSGLTKEERIAQVTELFRQSDGAKGFAASLAHAGYTLAVGDRRDFVILDKSGQVYALPRCIEGVRTKELRKFMEPLNAGELPNVEQAKQLVHDARSSEQARNAQKDKVKTEFEKAVQQPETAQRAEQKVEKPANGTKEFERVAQNAPSQAADRVRGKAKRDMTEAASENAVQRYARSLATRLGKTRHVARSVKERLGTLFGPMAARLSEGIARIRSRVGKGKAGARGVSFAPMQETKSENRAVFNRAAKALDQVRKENAASTERSASDKKGPSHDR</sequence>